<dbReference type="EMBL" id="BAABEY010000015">
    <property type="protein sequence ID" value="GAA4436410.1"/>
    <property type="molecule type" value="Genomic_DNA"/>
</dbReference>
<organism evidence="1 2">
    <name type="scientific">Ravibacter arvi</name>
    <dbReference type="NCBI Taxonomy" id="2051041"/>
    <lineage>
        <taxon>Bacteria</taxon>
        <taxon>Pseudomonadati</taxon>
        <taxon>Bacteroidota</taxon>
        <taxon>Cytophagia</taxon>
        <taxon>Cytophagales</taxon>
        <taxon>Spirosomataceae</taxon>
        <taxon>Ravibacter</taxon>
    </lineage>
</organism>
<dbReference type="RefSeq" id="WP_345027616.1">
    <property type="nucleotide sequence ID" value="NZ_BAABEY010000015.1"/>
</dbReference>
<sequence length="136" mass="15767">MHRKPGVSLNQHYPDIYKVIGNWFAQEITYLKKKHQFEVFPLQTQYSKEVDSLKKTHLIMNADQIAVLIRALADTGKVASSSVNQFFKAVVPWVSSLKQPNLSRQSMRKRSYAPEDKGKQAVMRLLKEMENIVNQY</sequence>
<evidence type="ECO:0000313" key="1">
    <source>
        <dbReference type="EMBL" id="GAA4436410.1"/>
    </source>
</evidence>
<name>A0ABP8LTE7_9BACT</name>
<keyword evidence="2" id="KW-1185">Reference proteome</keyword>
<dbReference type="Proteomes" id="UP001501508">
    <property type="component" value="Unassembled WGS sequence"/>
</dbReference>
<proteinExistence type="predicted"/>
<comment type="caution">
    <text evidence="1">The sequence shown here is derived from an EMBL/GenBank/DDBJ whole genome shotgun (WGS) entry which is preliminary data.</text>
</comment>
<gene>
    <name evidence="1" type="ORF">GCM10023091_14270</name>
</gene>
<accession>A0ABP8LTE7</accession>
<protein>
    <submittedName>
        <fullName evidence="1">Uncharacterized protein</fullName>
    </submittedName>
</protein>
<evidence type="ECO:0000313" key="2">
    <source>
        <dbReference type="Proteomes" id="UP001501508"/>
    </source>
</evidence>
<reference evidence="2" key="1">
    <citation type="journal article" date="2019" name="Int. J. Syst. Evol. Microbiol.">
        <title>The Global Catalogue of Microorganisms (GCM) 10K type strain sequencing project: providing services to taxonomists for standard genome sequencing and annotation.</title>
        <authorList>
            <consortium name="The Broad Institute Genomics Platform"/>
            <consortium name="The Broad Institute Genome Sequencing Center for Infectious Disease"/>
            <person name="Wu L."/>
            <person name="Ma J."/>
        </authorList>
    </citation>
    <scope>NUCLEOTIDE SEQUENCE [LARGE SCALE GENOMIC DNA]</scope>
    <source>
        <strain evidence="2">JCM 31920</strain>
    </source>
</reference>